<keyword evidence="7 9" id="KW-1133">Transmembrane helix</keyword>
<feature type="transmembrane region" description="Helical" evidence="9">
    <location>
        <begin position="183"/>
        <end position="203"/>
    </location>
</feature>
<dbReference type="AlphaFoldDB" id="A0A1Y1W6V9"/>
<dbReference type="Pfam" id="PF03169">
    <property type="entry name" value="OPT"/>
    <property type="match status" value="1"/>
</dbReference>
<dbReference type="InterPro" id="IPR004648">
    <property type="entry name" value="Oligpept_transpt"/>
</dbReference>
<keyword evidence="5" id="KW-0571">Peptide transport</keyword>
<keyword evidence="3" id="KW-0813">Transport</keyword>
<dbReference type="InterPro" id="IPR004813">
    <property type="entry name" value="OPT"/>
</dbReference>
<evidence type="ECO:0000256" key="4">
    <source>
        <dbReference type="ARBA" id="ARBA00022692"/>
    </source>
</evidence>
<dbReference type="RefSeq" id="XP_040742847.1">
    <property type="nucleotide sequence ID" value="XM_040884967.1"/>
</dbReference>
<feature type="transmembrane region" description="Helical" evidence="9">
    <location>
        <begin position="606"/>
        <end position="632"/>
    </location>
</feature>
<organism evidence="10 11">
    <name type="scientific">Linderina pennispora</name>
    <dbReference type="NCBI Taxonomy" id="61395"/>
    <lineage>
        <taxon>Eukaryota</taxon>
        <taxon>Fungi</taxon>
        <taxon>Fungi incertae sedis</taxon>
        <taxon>Zoopagomycota</taxon>
        <taxon>Kickxellomycotina</taxon>
        <taxon>Kickxellomycetes</taxon>
        <taxon>Kickxellales</taxon>
        <taxon>Kickxellaceae</taxon>
        <taxon>Linderina</taxon>
    </lineage>
</organism>
<evidence type="ECO:0000256" key="2">
    <source>
        <dbReference type="ARBA" id="ARBA00008807"/>
    </source>
</evidence>
<feature type="transmembrane region" description="Helical" evidence="9">
    <location>
        <begin position="122"/>
        <end position="144"/>
    </location>
</feature>
<evidence type="ECO:0000256" key="7">
    <source>
        <dbReference type="ARBA" id="ARBA00022989"/>
    </source>
</evidence>
<feature type="transmembrane region" description="Helical" evidence="9">
    <location>
        <begin position="391"/>
        <end position="408"/>
    </location>
</feature>
<evidence type="ECO:0000256" key="9">
    <source>
        <dbReference type="SAM" id="Phobius"/>
    </source>
</evidence>
<evidence type="ECO:0000256" key="5">
    <source>
        <dbReference type="ARBA" id="ARBA00022856"/>
    </source>
</evidence>
<sequence>MVRSAVSPTDSGVPSLTFRSVILGLFFAAVMGFTDQLMVYRDTPLQLTSYVVQILSFPLGYFMSRILPTRSFETFGYTWSFNPGRFSIKEHALISIFASSATSGSYVMSSVILQDVRYGNSLGFGASVLLTLSTQLLGFSFTGIVREVLIYPAAMIFPASLVSVTLFRTFHDSTSYMNHAKRVRFFWIAFAGMFLYSTLPGFIMPILGAVPILCMAAPDNIIAHQLGGAFHGLGMLNFTLDWSMVSSGYFGPPVAIPWYIACNMFAGFVIVFWLIVPIGYYSDTWGSSKLPIYANGMFLSNGSRYNVSMVIGPDGKLDSDAYTAYGYLRVPFAVAVQNCRALIAITSLLVYTMLHHGKDVYRTIFQANDDHDYDDDDIHARLMRRYPEVPHWWYAAIFVSMLAMGIAVCETYHLLPWYWMLLGTIFSFTFVIPNGILMALSNQRLGLNIISALIAGYGIPGNYLANTFFRVYSHVPMWTALIQIGNHKMAHYLKIPPRHVFLAQISGIVVMAFVQSGVGTWMLSTVDGFCTTNPGWSCVQINTYYESSVMWGLIGPGRLLHGGSPYALTKFMFIIGTIVPVPVWYLQRKFPGSFWHNIHLPVLLSAMIHMPGAPSTVMTGWFLTCFIFQYVIHKFHYRWFKRFAFTLIAAFDSSVTLS</sequence>
<evidence type="ECO:0000313" key="11">
    <source>
        <dbReference type="Proteomes" id="UP000193922"/>
    </source>
</evidence>
<feature type="transmembrane region" description="Helical" evidence="9">
    <location>
        <begin position="20"/>
        <end position="40"/>
    </location>
</feature>
<keyword evidence="11" id="KW-1185">Reference proteome</keyword>
<accession>A0A1Y1W6V9</accession>
<feature type="transmembrane region" description="Helical" evidence="9">
    <location>
        <begin position="150"/>
        <end position="171"/>
    </location>
</feature>
<keyword evidence="4 9" id="KW-0812">Transmembrane</keyword>
<protein>
    <submittedName>
        <fullName evidence="10">OPT superfamily oligopeptide transporter</fullName>
    </submittedName>
</protein>
<dbReference type="NCBIfam" id="TIGR00727">
    <property type="entry name" value="ISP4_OPT"/>
    <property type="match status" value="1"/>
</dbReference>
<evidence type="ECO:0000313" key="10">
    <source>
        <dbReference type="EMBL" id="ORX69115.1"/>
    </source>
</evidence>
<evidence type="ECO:0000256" key="6">
    <source>
        <dbReference type="ARBA" id="ARBA00022927"/>
    </source>
</evidence>
<dbReference type="GeneID" id="63801615"/>
<evidence type="ECO:0000256" key="1">
    <source>
        <dbReference type="ARBA" id="ARBA00004141"/>
    </source>
</evidence>
<evidence type="ECO:0000256" key="8">
    <source>
        <dbReference type="ARBA" id="ARBA00023136"/>
    </source>
</evidence>
<dbReference type="NCBIfam" id="TIGR00728">
    <property type="entry name" value="OPT_sfam"/>
    <property type="match status" value="1"/>
</dbReference>
<comment type="subcellular location">
    <subcellularLocation>
        <location evidence="1">Membrane</location>
        <topology evidence="1">Multi-pass membrane protein</topology>
    </subcellularLocation>
</comment>
<dbReference type="GO" id="GO:0016020">
    <property type="term" value="C:membrane"/>
    <property type="evidence" value="ECO:0007669"/>
    <property type="project" value="UniProtKB-SubCell"/>
</dbReference>
<dbReference type="GO" id="GO:0015031">
    <property type="term" value="P:protein transport"/>
    <property type="evidence" value="ECO:0007669"/>
    <property type="project" value="UniProtKB-KW"/>
</dbReference>
<feature type="transmembrane region" description="Helical" evidence="9">
    <location>
        <begin position="445"/>
        <end position="465"/>
    </location>
</feature>
<evidence type="ECO:0000256" key="3">
    <source>
        <dbReference type="ARBA" id="ARBA00022448"/>
    </source>
</evidence>
<feature type="transmembrane region" description="Helical" evidence="9">
    <location>
        <begin position="92"/>
        <end position="113"/>
    </location>
</feature>
<comment type="caution">
    <text evidence="10">The sequence shown here is derived from an EMBL/GenBank/DDBJ whole genome shotgun (WGS) entry which is preliminary data.</text>
</comment>
<dbReference type="GO" id="GO:0035673">
    <property type="term" value="F:oligopeptide transmembrane transporter activity"/>
    <property type="evidence" value="ECO:0007669"/>
    <property type="project" value="InterPro"/>
</dbReference>
<dbReference type="EMBL" id="MCFD01000008">
    <property type="protein sequence ID" value="ORX69115.1"/>
    <property type="molecule type" value="Genomic_DNA"/>
</dbReference>
<gene>
    <name evidence="10" type="ORF">DL89DRAFT_236037</name>
</gene>
<reference evidence="10 11" key="1">
    <citation type="submission" date="2016-07" db="EMBL/GenBank/DDBJ databases">
        <title>Pervasive Adenine N6-methylation of Active Genes in Fungi.</title>
        <authorList>
            <consortium name="DOE Joint Genome Institute"/>
            <person name="Mondo S.J."/>
            <person name="Dannebaum R.O."/>
            <person name="Kuo R.C."/>
            <person name="Labutti K."/>
            <person name="Haridas S."/>
            <person name="Kuo A."/>
            <person name="Salamov A."/>
            <person name="Ahrendt S.R."/>
            <person name="Lipzen A."/>
            <person name="Sullivan W."/>
            <person name="Andreopoulos W.B."/>
            <person name="Clum A."/>
            <person name="Lindquist E."/>
            <person name="Daum C."/>
            <person name="Ramamoorthy G.K."/>
            <person name="Gryganskyi A."/>
            <person name="Culley D."/>
            <person name="Magnuson J.K."/>
            <person name="James T.Y."/>
            <person name="O'Malley M.A."/>
            <person name="Stajich J.E."/>
            <person name="Spatafora J.W."/>
            <person name="Visel A."/>
            <person name="Grigoriev I.V."/>
        </authorList>
    </citation>
    <scope>NUCLEOTIDE SEQUENCE [LARGE SCALE GENOMIC DNA]</scope>
    <source>
        <strain evidence="10 11">ATCC 12442</strain>
    </source>
</reference>
<dbReference type="Proteomes" id="UP000193922">
    <property type="component" value="Unassembled WGS sequence"/>
</dbReference>
<comment type="similarity">
    <text evidence="2">Belongs to the oligopeptide OPT transporter family.</text>
</comment>
<feature type="non-terminal residue" evidence="10">
    <location>
        <position position="658"/>
    </location>
</feature>
<name>A0A1Y1W6V9_9FUNG</name>
<feature type="transmembrane region" description="Helical" evidence="9">
    <location>
        <begin position="501"/>
        <end position="523"/>
    </location>
</feature>
<proteinExistence type="inferred from homology"/>
<dbReference type="OrthoDB" id="9986677at2759"/>
<keyword evidence="8 9" id="KW-0472">Membrane</keyword>
<feature type="transmembrane region" description="Helical" evidence="9">
    <location>
        <begin position="414"/>
        <end position="433"/>
    </location>
</feature>
<feature type="transmembrane region" description="Helical" evidence="9">
    <location>
        <begin position="567"/>
        <end position="586"/>
    </location>
</feature>
<feature type="transmembrane region" description="Helical" evidence="9">
    <location>
        <begin position="256"/>
        <end position="281"/>
    </location>
</feature>
<feature type="transmembrane region" description="Helical" evidence="9">
    <location>
        <begin position="47"/>
        <end position="67"/>
    </location>
</feature>
<dbReference type="PANTHER" id="PTHR22601">
    <property type="entry name" value="ISP4 LIKE PROTEIN"/>
    <property type="match status" value="1"/>
</dbReference>
<keyword evidence="6" id="KW-0653">Protein transport</keyword>